<gene>
    <name evidence="1" type="ORF">VNO78_20231</name>
</gene>
<dbReference type="EMBL" id="JAYMYS010000005">
    <property type="protein sequence ID" value="KAK7391809.1"/>
    <property type="molecule type" value="Genomic_DNA"/>
</dbReference>
<proteinExistence type="predicted"/>
<dbReference type="AlphaFoldDB" id="A0AAN9XGX5"/>
<organism evidence="1 2">
    <name type="scientific">Psophocarpus tetragonolobus</name>
    <name type="common">Winged bean</name>
    <name type="synonym">Dolichos tetragonolobus</name>
    <dbReference type="NCBI Taxonomy" id="3891"/>
    <lineage>
        <taxon>Eukaryota</taxon>
        <taxon>Viridiplantae</taxon>
        <taxon>Streptophyta</taxon>
        <taxon>Embryophyta</taxon>
        <taxon>Tracheophyta</taxon>
        <taxon>Spermatophyta</taxon>
        <taxon>Magnoliopsida</taxon>
        <taxon>eudicotyledons</taxon>
        <taxon>Gunneridae</taxon>
        <taxon>Pentapetalae</taxon>
        <taxon>rosids</taxon>
        <taxon>fabids</taxon>
        <taxon>Fabales</taxon>
        <taxon>Fabaceae</taxon>
        <taxon>Papilionoideae</taxon>
        <taxon>50 kb inversion clade</taxon>
        <taxon>NPAAA clade</taxon>
        <taxon>indigoferoid/millettioid clade</taxon>
        <taxon>Phaseoleae</taxon>
        <taxon>Psophocarpus</taxon>
    </lineage>
</organism>
<protein>
    <submittedName>
        <fullName evidence="1">Uncharacterized protein</fullName>
    </submittedName>
</protein>
<comment type="caution">
    <text evidence="1">The sequence shown here is derived from an EMBL/GenBank/DDBJ whole genome shotgun (WGS) entry which is preliminary data.</text>
</comment>
<name>A0AAN9XGX5_PSOTE</name>
<keyword evidence="2" id="KW-1185">Reference proteome</keyword>
<sequence length="78" mass="8751">MLMQKSSLKLLLRLDMLTSFSFVLLIISLIPALPSNVATPSRAVSSSRFLLIAYYITFNCLSHSSHSGKPFFQLLNFI</sequence>
<accession>A0AAN9XGX5</accession>
<evidence type="ECO:0000313" key="2">
    <source>
        <dbReference type="Proteomes" id="UP001386955"/>
    </source>
</evidence>
<dbReference type="Proteomes" id="UP001386955">
    <property type="component" value="Unassembled WGS sequence"/>
</dbReference>
<reference evidence="1 2" key="1">
    <citation type="submission" date="2024-01" db="EMBL/GenBank/DDBJ databases">
        <title>The genomes of 5 underutilized Papilionoideae crops provide insights into root nodulation and disease resistanc.</title>
        <authorList>
            <person name="Jiang F."/>
        </authorList>
    </citation>
    <scope>NUCLEOTIDE SEQUENCE [LARGE SCALE GENOMIC DNA]</scope>
    <source>
        <strain evidence="1">DUOXIRENSHENG_FW03</strain>
        <tissue evidence="1">Leaves</tissue>
    </source>
</reference>
<evidence type="ECO:0000313" key="1">
    <source>
        <dbReference type="EMBL" id="KAK7391809.1"/>
    </source>
</evidence>